<organism evidence="1 2">
    <name type="scientific">Ceratopteris richardii</name>
    <name type="common">Triangle waterfern</name>
    <dbReference type="NCBI Taxonomy" id="49495"/>
    <lineage>
        <taxon>Eukaryota</taxon>
        <taxon>Viridiplantae</taxon>
        <taxon>Streptophyta</taxon>
        <taxon>Embryophyta</taxon>
        <taxon>Tracheophyta</taxon>
        <taxon>Polypodiopsida</taxon>
        <taxon>Polypodiidae</taxon>
        <taxon>Polypodiales</taxon>
        <taxon>Pteridineae</taxon>
        <taxon>Pteridaceae</taxon>
        <taxon>Parkerioideae</taxon>
        <taxon>Ceratopteris</taxon>
    </lineage>
</organism>
<gene>
    <name evidence="1" type="ORF">KP509_33G016600</name>
</gene>
<name>A0A8T2QNV9_CERRI</name>
<evidence type="ECO:0000313" key="2">
    <source>
        <dbReference type="Proteomes" id="UP000825935"/>
    </source>
</evidence>
<reference evidence="1" key="1">
    <citation type="submission" date="2021-08" db="EMBL/GenBank/DDBJ databases">
        <title>WGS assembly of Ceratopteris richardii.</title>
        <authorList>
            <person name="Marchant D.B."/>
            <person name="Chen G."/>
            <person name="Jenkins J."/>
            <person name="Shu S."/>
            <person name="Leebens-Mack J."/>
            <person name="Grimwood J."/>
            <person name="Schmutz J."/>
            <person name="Soltis P."/>
            <person name="Soltis D."/>
            <person name="Chen Z.-H."/>
        </authorList>
    </citation>
    <scope>NUCLEOTIDE SEQUENCE</scope>
    <source>
        <strain evidence="1">Whitten #5841</strain>
        <tissue evidence="1">Leaf</tissue>
    </source>
</reference>
<dbReference type="EMBL" id="CM035438">
    <property type="protein sequence ID" value="KAH7285175.1"/>
    <property type="molecule type" value="Genomic_DNA"/>
</dbReference>
<evidence type="ECO:0000313" key="1">
    <source>
        <dbReference type="EMBL" id="KAH7285175.1"/>
    </source>
</evidence>
<dbReference type="AlphaFoldDB" id="A0A8T2QNV9"/>
<comment type="caution">
    <text evidence="1">The sequence shown here is derived from an EMBL/GenBank/DDBJ whole genome shotgun (WGS) entry which is preliminary data.</text>
</comment>
<dbReference type="Proteomes" id="UP000825935">
    <property type="component" value="Chromosome 33"/>
</dbReference>
<protein>
    <submittedName>
        <fullName evidence="1">Uncharacterized protein</fullName>
    </submittedName>
</protein>
<sequence length="104" mass="12152">MEHVMKEKKRKIQRSKRDSNQVLVRADTEIERYPLSIYNIHRGRGLLLDFLKNMMSFIVLDDIGDDMQQLRSLLILDKHMLGSGHQIVVISEHPQELDNVAKVD</sequence>
<proteinExistence type="predicted"/>
<accession>A0A8T2QNV9</accession>
<keyword evidence="2" id="KW-1185">Reference proteome</keyword>